<name>A0A9N9JHR4_9GLOM</name>
<proteinExistence type="predicted"/>
<dbReference type="AlphaFoldDB" id="A0A9N9JHR4"/>
<feature type="non-terminal residue" evidence="2">
    <location>
        <position position="1"/>
    </location>
</feature>
<dbReference type="Proteomes" id="UP000789342">
    <property type="component" value="Unassembled WGS sequence"/>
</dbReference>
<gene>
    <name evidence="2" type="ORF">AMORRO_LOCUS17498</name>
</gene>
<evidence type="ECO:0000313" key="3">
    <source>
        <dbReference type="Proteomes" id="UP000789342"/>
    </source>
</evidence>
<sequence>LEELIKNMETKINVLWNWWNEPQEEQENQQTSNKSTNKQQMQYQDTEEMSREEEETPLAIYKAINKEAAKRQDKLERQMKQMGKILSELLENGQLPSNKKRQQHER</sequence>
<organism evidence="2 3">
    <name type="scientific">Acaulospora morrowiae</name>
    <dbReference type="NCBI Taxonomy" id="94023"/>
    <lineage>
        <taxon>Eukaryota</taxon>
        <taxon>Fungi</taxon>
        <taxon>Fungi incertae sedis</taxon>
        <taxon>Mucoromycota</taxon>
        <taxon>Glomeromycotina</taxon>
        <taxon>Glomeromycetes</taxon>
        <taxon>Diversisporales</taxon>
        <taxon>Acaulosporaceae</taxon>
        <taxon>Acaulospora</taxon>
    </lineage>
</organism>
<evidence type="ECO:0000256" key="1">
    <source>
        <dbReference type="SAM" id="MobiDB-lite"/>
    </source>
</evidence>
<feature type="region of interest" description="Disordered" evidence="1">
    <location>
        <begin position="85"/>
        <end position="106"/>
    </location>
</feature>
<feature type="region of interest" description="Disordered" evidence="1">
    <location>
        <begin position="23"/>
        <end position="57"/>
    </location>
</feature>
<feature type="compositionally biased region" description="Polar residues" evidence="1">
    <location>
        <begin position="31"/>
        <end position="44"/>
    </location>
</feature>
<keyword evidence="3" id="KW-1185">Reference proteome</keyword>
<protein>
    <submittedName>
        <fullName evidence="2">7992_t:CDS:1</fullName>
    </submittedName>
</protein>
<accession>A0A9N9JHR4</accession>
<evidence type="ECO:0000313" key="2">
    <source>
        <dbReference type="EMBL" id="CAG8783146.1"/>
    </source>
</evidence>
<feature type="compositionally biased region" description="Acidic residues" evidence="1">
    <location>
        <begin position="45"/>
        <end position="56"/>
    </location>
</feature>
<reference evidence="2" key="1">
    <citation type="submission" date="2021-06" db="EMBL/GenBank/DDBJ databases">
        <authorList>
            <person name="Kallberg Y."/>
            <person name="Tangrot J."/>
            <person name="Rosling A."/>
        </authorList>
    </citation>
    <scope>NUCLEOTIDE SEQUENCE</scope>
    <source>
        <strain evidence="2">CL551</strain>
    </source>
</reference>
<comment type="caution">
    <text evidence="2">The sequence shown here is derived from an EMBL/GenBank/DDBJ whole genome shotgun (WGS) entry which is preliminary data.</text>
</comment>
<dbReference type="EMBL" id="CAJVPV010054383">
    <property type="protein sequence ID" value="CAG8783146.1"/>
    <property type="molecule type" value="Genomic_DNA"/>
</dbReference>
<feature type="non-terminal residue" evidence="2">
    <location>
        <position position="106"/>
    </location>
</feature>